<name>A0A2R4WYP9_9EURY</name>
<evidence type="ECO:0000256" key="10">
    <source>
        <dbReference type="SAM" id="MobiDB-lite"/>
    </source>
</evidence>
<keyword evidence="4" id="KW-0858">Xylan degradation</keyword>
<dbReference type="GO" id="GO:0031176">
    <property type="term" value="F:endo-1,4-beta-xylanase activity"/>
    <property type="evidence" value="ECO:0007669"/>
    <property type="project" value="UniProtKB-EC"/>
</dbReference>
<evidence type="ECO:0000256" key="4">
    <source>
        <dbReference type="ARBA" id="ARBA00022651"/>
    </source>
</evidence>
<keyword evidence="13" id="KW-1185">Reference proteome</keyword>
<dbReference type="EMBL" id="CP028858">
    <property type="protein sequence ID" value="AWB26670.1"/>
    <property type="molecule type" value="Genomic_DNA"/>
</dbReference>
<evidence type="ECO:0000256" key="1">
    <source>
        <dbReference type="ARBA" id="ARBA00000681"/>
    </source>
</evidence>
<accession>A0A2R4WYP9</accession>
<dbReference type="InterPro" id="IPR006311">
    <property type="entry name" value="TAT_signal"/>
</dbReference>
<evidence type="ECO:0000256" key="8">
    <source>
        <dbReference type="ARBA" id="ARBA00023295"/>
    </source>
</evidence>
<dbReference type="Pfam" id="PF00331">
    <property type="entry name" value="Glyco_hydro_10"/>
    <property type="match status" value="1"/>
</dbReference>
<keyword evidence="7" id="KW-0119">Carbohydrate metabolism</keyword>
<dbReference type="Gene3D" id="3.20.20.80">
    <property type="entry name" value="Glycosidases"/>
    <property type="match status" value="1"/>
</dbReference>
<gene>
    <name evidence="12" type="ORF">HARCEL1_02555</name>
</gene>
<dbReference type="PANTHER" id="PTHR31490:SF88">
    <property type="entry name" value="BETA-XYLANASE"/>
    <property type="match status" value="1"/>
</dbReference>
<sequence>MTRNHTTTDPDAQVTTDDADRAATDESRTDPGGGRVDRRDYLRLIGGVGMAGAAGSIAGQATAQSDDWEAAADERIREHRQGLLTVAVVDENGQPVPDATVEVAMQSHDYWFGYAMSADLLDQTDPGHPYREALKEDFNVVWFGNNHKWRFFEENQERADRATAWAKDNGLDIRGHVCLWANVNAWPIPGDVVDAMGLDHQSGESGPDFDAQHVEDRSFEHVQTIIDHYADFEYDGTSYGSVIDEWEVMNEVVHEPGFIKAVNGVPAPDDAPDIDPVTDPVLADYYQHARDVAPDDVGLAVNDYNTMEGSYEYARSDYERQIEFLAANGHLDYVGIQSHFTEQSTTVSPQEALEVLDRYAQHGVRLRVTEYDATGDDWSDDEKADFFGDYLKAVFSHEATDAFLTAGGSDEHHWRDDGPFFYAGWDPKPAYEVYQNLVFDEWWTDTAETTGEDGTATVDAFLGTHEVRVETTDGTTVTETVSITDSDAGRQITVTVDGSTADGPNWVSEPAPTDPDGDGLYEDVSGDGDLNFPDVNRLFQTTESTEVQDNAEYLDFDGDGDADLQDVLALFEMV</sequence>
<keyword evidence="9" id="KW-0624">Polysaccharide degradation</keyword>
<feature type="compositionally biased region" description="Polar residues" evidence="10">
    <location>
        <begin position="1"/>
        <end position="10"/>
    </location>
</feature>
<dbReference type="InterPro" id="IPR044846">
    <property type="entry name" value="GH10"/>
</dbReference>
<keyword evidence="6" id="KW-0378">Hydrolase</keyword>
<reference evidence="12 13" key="1">
    <citation type="submission" date="2018-04" db="EMBL/GenBank/DDBJ databases">
        <title>Halococcoides cellulosivorans gen. nov., sp. nov., an extremely halophilic cellulose-utilizing haloarchaeon from hypersaline lakes.</title>
        <authorList>
            <person name="Sorokin D.Y."/>
            <person name="Toshchakov S.V."/>
            <person name="Samarov N.I."/>
            <person name="Korzhenkov A."/>
            <person name="Kublanov I.V."/>
        </authorList>
    </citation>
    <scope>NUCLEOTIDE SEQUENCE [LARGE SCALE GENOMIC DNA]</scope>
    <source>
        <strain evidence="12 13">HArcel1</strain>
    </source>
</reference>
<dbReference type="PROSITE" id="PS51760">
    <property type="entry name" value="GH10_2"/>
    <property type="match status" value="1"/>
</dbReference>
<dbReference type="InterPro" id="IPR036439">
    <property type="entry name" value="Dockerin_dom_sf"/>
</dbReference>
<dbReference type="Proteomes" id="UP000244727">
    <property type="component" value="Chromosome"/>
</dbReference>
<dbReference type="SUPFAM" id="SSF51445">
    <property type="entry name" value="(Trans)glycosidases"/>
    <property type="match status" value="1"/>
</dbReference>
<evidence type="ECO:0000256" key="3">
    <source>
        <dbReference type="ARBA" id="ARBA00012590"/>
    </source>
</evidence>
<evidence type="ECO:0000256" key="6">
    <source>
        <dbReference type="ARBA" id="ARBA00022801"/>
    </source>
</evidence>
<keyword evidence="5" id="KW-0732">Signal</keyword>
<dbReference type="EC" id="3.2.1.8" evidence="3"/>
<protein>
    <recommendedName>
        <fullName evidence="3">endo-1,4-beta-xylanase</fullName>
        <ecNumber evidence="3">3.2.1.8</ecNumber>
    </recommendedName>
</protein>
<evidence type="ECO:0000256" key="7">
    <source>
        <dbReference type="ARBA" id="ARBA00023277"/>
    </source>
</evidence>
<feature type="domain" description="GH10" evidence="11">
    <location>
        <begin position="114"/>
        <end position="437"/>
    </location>
</feature>
<dbReference type="PANTHER" id="PTHR31490">
    <property type="entry name" value="GLYCOSYL HYDROLASE"/>
    <property type="match status" value="1"/>
</dbReference>
<dbReference type="SMART" id="SM00633">
    <property type="entry name" value="Glyco_10"/>
    <property type="match status" value="1"/>
</dbReference>
<evidence type="ECO:0000256" key="9">
    <source>
        <dbReference type="ARBA" id="ARBA00023326"/>
    </source>
</evidence>
<keyword evidence="8" id="KW-0326">Glycosidase</keyword>
<dbReference type="PROSITE" id="PS51318">
    <property type="entry name" value="TAT"/>
    <property type="match status" value="1"/>
</dbReference>
<feature type="region of interest" description="Disordered" evidence="10">
    <location>
        <begin position="1"/>
        <end position="38"/>
    </location>
</feature>
<feature type="compositionally biased region" description="Basic and acidic residues" evidence="10">
    <location>
        <begin position="18"/>
        <end position="38"/>
    </location>
</feature>
<dbReference type="SUPFAM" id="SSF63446">
    <property type="entry name" value="Type I dockerin domain"/>
    <property type="match status" value="1"/>
</dbReference>
<dbReference type="GeneID" id="36511352"/>
<dbReference type="InterPro" id="IPR017853">
    <property type="entry name" value="GH"/>
</dbReference>
<evidence type="ECO:0000256" key="5">
    <source>
        <dbReference type="ARBA" id="ARBA00022729"/>
    </source>
</evidence>
<evidence type="ECO:0000259" key="11">
    <source>
        <dbReference type="PROSITE" id="PS51760"/>
    </source>
</evidence>
<evidence type="ECO:0000313" key="12">
    <source>
        <dbReference type="EMBL" id="AWB26670.1"/>
    </source>
</evidence>
<evidence type="ECO:0000313" key="13">
    <source>
        <dbReference type="Proteomes" id="UP000244727"/>
    </source>
</evidence>
<evidence type="ECO:0000256" key="2">
    <source>
        <dbReference type="ARBA" id="ARBA00007495"/>
    </source>
</evidence>
<dbReference type="RefSeq" id="WP_108381039.1">
    <property type="nucleotide sequence ID" value="NZ_CP028858.1"/>
</dbReference>
<dbReference type="KEGG" id="harc:HARCEL1_02555"/>
<dbReference type="GO" id="GO:0045493">
    <property type="term" value="P:xylan catabolic process"/>
    <property type="evidence" value="ECO:0007669"/>
    <property type="project" value="UniProtKB-KW"/>
</dbReference>
<organism evidence="12 13">
    <name type="scientific">Halococcoides cellulosivorans</name>
    <dbReference type="NCBI Taxonomy" id="1679096"/>
    <lineage>
        <taxon>Archaea</taxon>
        <taxon>Methanobacteriati</taxon>
        <taxon>Methanobacteriota</taxon>
        <taxon>Stenosarchaea group</taxon>
        <taxon>Halobacteria</taxon>
        <taxon>Halobacteriales</taxon>
        <taxon>Haloarculaceae</taxon>
        <taxon>Halococcoides</taxon>
    </lineage>
</organism>
<comment type="catalytic activity">
    <reaction evidence="1">
        <text>Endohydrolysis of (1-&gt;4)-beta-D-xylosidic linkages in xylans.</text>
        <dbReference type="EC" id="3.2.1.8"/>
    </reaction>
</comment>
<comment type="similarity">
    <text evidence="2">Belongs to the glycosyl hydrolase 10 (cellulase F) family.</text>
</comment>
<dbReference type="InterPro" id="IPR001000">
    <property type="entry name" value="GH10_dom"/>
</dbReference>
<proteinExistence type="inferred from homology"/>
<dbReference type="AlphaFoldDB" id="A0A2R4WYP9"/>